<dbReference type="OrthoDB" id="3335676at2"/>
<dbReference type="InterPro" id="IPR015421">
    <property type="entry name" value="PyrdxlP-dep_Trfase_major"/>
</dbReference>
<comment type="caution">
    <text evidence="8">The sequence shown here is derived from an EMBL/GenBank/DDBJ whole genome shotgun (WGS) entry which is preliminary data.</text>
</comment>
<dbReference type="Pfam" id="PF00282">
    <property type="entry name" value="Pyridoxal_deC"/>
    <property type="match status" value="1"/>
</dbReference>
<dbReference type="InterPro" id="IPR015424">
    <property type="entry name" value="PyrdxlP-dep_Trfase"/>
</dbReference>
<evidence type="ECO:0000256" key="2">
    <source>
        <dbReference type="ARBA" id="ARBA00009533"/>
    </source>
</evidence>
<evidence type="ECO:0000256" key="1">
    <source>
        <dbReference type="ARBA" id="ARBA00001933"/>
    </source>
</evidence>
<keyword evidence="8" id="KW-0032">Aminotransferase</keyword>
<dbReference type="Gene3D" id="3.40.640.10">
    <property type="entry name" value="Type I PLP-dependent aspartate aminotransferase-like (Major domain)"/>
    <property type="match status" value="1"/>
</dbReference>
<evidence type="ECO:0000256" key="3">
    <source>
        <dbReference type="ARBA" id="ARBA00022793"/>
    </source>
</evidence>
<keyword evidence="4 6" id="KW-0663">Pyridoxal phosphate</keyword>
<dbReference type="AlphaFoldDB" id="A0A4R4X9F0"/>
<protein>
    <submittedName>
        <fullName evidence="8">Aspartate aminotransferase family protein</fullName>
    </submittedName>
</protein>
<proteinExistence type="inferred from homology"/>
<evidence type="ECO:0000256" key="6">
    <source>
        <dbReference type="PIRSR" id="PIRSR602129-50"/>
    </source>
</evidence>
<keyword evidence="3" id="KW-0210">Decarboxylase</keyword>
<evidence type="ECO:0000256" key="5">
    <source>
        <dbReference type="ARBA" id="ARBA00023239"/>
    </source>
</evidence>
<comment type="similarity">
    <text evidence="2 7">Belongs to the group II decarboxylase family.</text>
</comment>
<dbReference type="Proteomes" id="UP000295172">
    <property type="component" value="Unassembled WGS sequence"/>
</dbReference>
<dbReference type="PANTHER" id="PTHR11999:SF70">
    <property type="entry name" value="MIP05841P"/>
    <property type="match status" value="1"/>
</dbReference>
<dbReference type="RefSeq" id="WP_132318963.1">
    <property type="nucleotide sequence ID" value="NZ_SMKR01000037.1"/>
</dbReference>
<evidence type="ECO:0000313" key="9">
    <source>
        <dbReference type="Proteomes" id="UP000295172"/>
    </source>
</evidence>
<dbReference type="GO" id="GO:0030170">
    <property type="term" value="F:pyridoxal phosphate binding"/>
    <property type="evidence" value="ECO:0007669"/>
    <property type="project" value="InterPro"/>
</dbReference>
<keyword evidence="5 7" id="KW-0456">Lyase</keyword>
<dbReference type="SUPFAM" id="SSF53383">
    <property type="entry name" value="PLP-dependent transferases"/>
    <property type="match status" value="1"/>
</dbReference>
<name>A0A4R4X9F0_9ACTN</name>
<evidence type="ECO:0000256" key="4">
    <source>
        <dbReference type="ARBA" id="ARBA00022898"/>
    </source>
</evidence>
<dbReference type="PANTHER" id="PTHR11999">
    <property type="entry name" value="GROUP II PYRIDOXAL-5-PHOSPHATE DECARBOXYLASE"/>
    <property type="match status" value="1"/>
</dbReference>
<accession>A0A4R4X9F0</accession>
<organism evidence="8 9">
    <name type="scientific">Kribbella turkmenica</name>
    <dbReference type="NCBI Taxonomy" id="2530375"/>
    <lineage>
        <taxon>Bacteria</taxon>
        <taxon>Bacillati</taxon>
        <taxon>Actinomycetota</taxon>
        <taxon>Actinomycetes</taxon>
        <taxon>Propionibacteriales</taxon>
        <taxon>Kribbellaceae</taxon>
        <taxon>Kribbella</taxon>
    </lineage>
</organism>
<comment type="cofactor">
    <cofactor evidence="1 6 7">
        <name>pyridoxal 5'-phosphate</name>
        <dbReference type="ChEBI" id="CHEBI:597326"/>
    </cofactor>
</comment>
<evidence type="ECO:0000313" key="8">
    <source>
        <dbReference type="EMBL" id="TDD27143.1"/>
    </source>
</evidence>
<reference evidence="8 9" key="1">
    <citation type="submission" date="2019-02" db="EMBL/GenBank/DDBJ databases">
        <title>Draft genome sequences of novel Actinobacteria.</title>
        <authorList>
            <person name="Sahin N."/>
            <person name="Ay H."/>
            <person name="Saygin H."/>
        </authorList>
    </citation>
    <scope>NUCLEOTIDE SEQUENCE [LARGE SCALE GENOMIC DNA]</scope>
    <source>
        <strain evidence="8 9">16K104</strain>
    </source>
</reference>
<dbReference type="GO" id="GO:0008483">
    <property type="term" value="F:transaminase activity"/>
    <property type="evidence" value="ECO:0007669"/>
    <property type="project" value="UniProtKB-KW"/>
</dbReference>
<dbReference type="InterPro" id="IPR010977">
    <property type="entry name" value="Aromatic_deC"/>
</dbReference>
<dbReference type="InterPro" id="IPR002129">
    <property type="entry name" value="PyrdxlP-dep_de-COase"/>
</dbReference>
<keyword evidence="9" id="KW-1185">Reference proteome</keyword>
<gene>
    <name evidence="8" type="ORF">E1218_11090</name>
</gene>
<keyword evidence="8" id="KW-0808">Transferase</keyword>
<evidence type="ECO:0000256" key="7">
    <source>
        <dbReference type="RuleBase" id="RU000382"/>
    </source>
</evidence>
<sequence length="458" mass="49494">MTDWEGPLSEAFERATTYLQGLPVRRVGPRATAGELRQVLGGSLPQHATDAQEVIAHLAKGVEEGLLPSGSGRFFGFVFGGATPAAIAADWLTTVWDQNAGLYAAAPAAAVVEEITADWLVELFGLPSGTSVGFVTGAQMANFTGLAAARHAVLRNHGWDVERDGLIGAPPIRVLAGAERHDTVDRALRFLGLGTSCIVPIAVDEQGRMRADRLAEELTTDQPTIVCAQVGNVNTGAIDPIEEICRRAHERNAWVHVDGAFGLWATVSPALQPHVRGIENADSWATDAHKWLNVPYDSGLVLCAHPEAHRAAMSVRASYLIHDEHGERDALEFNPEFSRRARGFAVYAAIRALGRDGIAEIVDRCHAMARRFADTLAANGVDVLNDVVLNQVLVRFGNDDELTRNVVRAVQHEGTCWMSGTTWRGKAAMRISVSNWTTDEQDVDRSAAAVLAVAERLR</sequence>
<dbReference type="GO" id="GO:0004058">
    <property type="term" value="F:aromatic-L-amino-acid decarboxylase activity"/>
    <property type="evidence" value="ECO:0007669"/>
    <property type="project" value="UniProtKB-ARBA"/>
</dbReference>
<dbReference type="EMBL" id="SMKR01000037">
    <property type="protein sequence ID" value="TDD27143.1"/>
    <property type="molecule type" value="Genomic_DNA"/>
</dbReference>
<dbReference type="Gene3D" id="3.90.1150.10">
    <property type="entry name" value="Aspartate Aminotransferase, domain 1"/>
    <property type="match status" value="1"/>
</dbReference>
<dbReference type="GO" id="GO:0019752">
    <property type="term" value="P:carboxylic acid metabolic process"/>
    <property type="evidence" value="ECO:0007669"/>
    <property type="project" value="InterPro"/>
</dbReference>
<dbReference type="InterPro" id="IPR015422">
    <property type="entry name" value="PyrdxlP-dep_Trfase_small"/>
</dbReference>
<feature type="modified residue" description="N6-(pyridoxal phosphate)lysine" evidence="6">
    <location>
        <position position="290"/>
    </location>
</feature>